<dbReference type="GO" id="GO:0016705">
    <property type="term" value="F:oxidoreductase activity, acting on paired donors, with incorporation or reduction of molecular oxygen"/>
    <property type="evidence" value="ECO:0007669"/>
    <property type="project" value="InterPro"/>
</dbReference>
<feature type="region of interest" description="Disordered" evidence="10">
    <location>
        <begin position="1"/>
        <end position="46"/>
    </location>
</feature>
<evidence type="ECO:0000256" key="4">
    <source>
        <dbReference type="ARBA" id="ARBA00022723"/>
    </source>
</evidence>
<keyword evidence="3 8" id="KW-0349">Heme</keyword>
<keyword evidence="7 9" id="KW-0503">Monooxygenase</keyword>
<gene>
    <name evidence="11" type="ORF">GY632_3172</name>
</gene>
<evidence type="ECO:0000256" key="1">
    <source>
        <dbReference type="ARBA" id="ARBA00001971"/>
    </source>
</evidence>
<dbReference type="GO" id="GO:0020037">
    <property type="term" value="F:heme binding"/>
    <property type="evidence" value="ECO:0007669"/>
    <property type="project" value="InterPro"/>
</dbReference>
<dbReference type="InterPro" id="IPR002401">
    <property type="entry name" value="Cyt_P450_E_grp-I"/>
</dbReference>
<evidence type="ECO:0000256" key="5">
    <source>
        <dbReference type="ARBA" id="ARBA00023002"/>
    </source>
</evidence>
<evidence type="ECO:0000256" key="6">
    <source>
        <dbReference type="ARBA" id="ARBA00023004"/>
    </source>
</evidence>
<dbReference type="GO" id="GO:0005506">
    <property type="term" value="F:iron ion binding"/>
    <property type="evidence" value="ECO:0007669"/>
    <property type="project" value="InterPro"/>
</dbReference>
<dbReference type="FunFam" id="1.10.630.10:FF:000047">
    <property type="entry name" value="Cytochrome P450 monooxygenase"/>
    <property type="match status" value="1"/>
</dbReference>
<dbReference type="PANTHER" id="PTHR24305:SF199">
    <property type="entry name" value="P450, PUTATIVE (EUROFUNG)-RELATED"/>
    <property type="match status" value="1"/>
</dbReference>
<dbReference type="InterPro" id="IPR050121">
    <property type="entry name" value="Cytochrome_P450_monoxygenase"/>
</dbReference>
<name>A0A9P5CXL4_9EURO</name>
<evidence type="ECO:0000313" key="12">
    <source>
        <dbReference type="Proteomes" id="UP000749309"/>
    </source>
</evidence>
<feature type="binding site" description="axial binding residue" evidence="8">
    <location>
        <position position="512"/>
    </location>
    <ligand>
        <name>heme</name>
        <dbReference type="ChEBI" id="CHEBI:30413"/>
    </ligand>
    <ligandPart>
        <name>Fe</name>
        <dbReference type="ChEBI" id="CHEBI:18248"/>
    </ligandPart>
</feature>
<evidence type="ECO:0000256" key="7">
    <source>
        <dbReference type="ARBA" id="ARBA00023033"/>
    </source>
</evidence>
<dbReference type="InterPro" id="IPR017972">
    <property type="entry name" value="Cyt_P450_CS"/>
</dbReference>
<evidence type="ECO:0000256" key="2">
    <source>
        <dbReference type="ARBA" id="ARBA00010617"/>
    </source>
</evidence>
<evidence type="ECO:0000256" key="10">
    <source>
        <dbReference type="SAM" id="MobiDB-lite"/>
    </source>
</evidence>
<dbReference type="GO" id="GO:0009403">
    <property type="term" value="P:toxin biosynthetic process"/>
    <property type="evidence" value="ECO:0007669"/>
    <property type="project" value="UniProtKB-ARBA"/>
</dbReference>
<feature type="compositionally biased region" description="Low complexity" evidence="10">
    <location>
        <begin position="11"/>
        <end position="22"/>
    </location>
</feature>
<keyword evidence="6 8" id="KW-0408">Iron</keyword>
<dbReference type="AlphaFoldDB" id="A0A9P5CXL4"/>
<dbReference type="PROSITE" id="PS00086">
    <property type="entry name" value="CYTOCHROME_P450"/>
    <property type="match status" value="1"/>
</dbReference>
<comment type="caution">
    <text evidence="11">The sequence shown here is derived from an EMBL/GenBank/DDBJ whole genome shotgun (WGS) entry which is preliminary data.</text>
</comment>
<dbReference type="PRINTS" id="PR00463">
    <property type="entry name" value="EP450I"/>
</dbReference>
<proteinExistence type="inferred from homology"/>
<dbReference type="CDD" id="cd11058">
    <property type="entry name" value="CYP60B-like"/>
    <property type="match status" value="1"/>
</dbReference>
<comment type="cofactor">
    <cofactor evidence="1 8">
        <name>heme</name>
        <dbReference type="ChEBI" id="CHEBI:30413"/>
    </cofactor>
</comment>
<dbReference type="GO" id="GO:0004497">
    <property type="term" value="F:monooxygenase activity"/>
    <property type="evidence" value="ECO:0007669"/>
    <property type="project" value="UniProtKB-KW"/>
</dbReference>
<reference evidence="11" key="1">
    <citation type="submission" date="2020-03" db="EMBL/GenBank/DDBJ databases">
        <title>Whole Genome Sequence of Trichophyton interdigitale from India.</title>
        <authorList>
            <person name="Kumar P."/>
        </authorList>
    </citation>
    <scope>NUCLEOTIDE SEQUENCE</scope>
    <source>
        <strain evidence="11">UCMS-IGIB-CI14</strain>
    </source>
</reference>
<organism evidence="11 12">
    <name type="scientific">Trichophyton interdigitale</name>
    <dbReference type="NCBI Taxonomy" id="101480"/>
    <lineage>
        <taxon>Eukaryota</taxon>
        <taxon>Fungi</taxon>
        <taxon>Dikarya</taxon>
        <taxon>Ascomycota</taxon>
        <taxon>Pezizomycotina</taxon>
        <taxon>Eurotiomycetes</taxon>
        <taxon>Eurotiomycetidae</taxon>
        <taxon>Onygenales</taxon>
        <taxon>Arthrodermataceae</taxon>
        <taxon>Trichophyton</taxon>
    </lineage>
</organism>
<evidence type="ECO:0000256" key="3">
    <source>
        <dbReference type="ARBA" id="ARBA00022617"/>
    </source>
</evidence>
<feature type="compositionally biased region" description="Basic and acidic residues" evidence="10">
    <location>
        <begin position="23"/>
        <end position="40"/>
    </location>
</feature>
<dbReference type="PRINTS" id="PR00385">
    <property type="entry name" value="P450"/>
</dbReference>
<sequence length="568" mass="64204">MRQPGSKPMQASIITASSSSSAKEQKARPESWDSEREDTKSCPGPTRSSRALLLVRDLLCWLEMAVFETQSLVAAAAALLLAYPVCKIVYNLYFHPLAKIPGPRAWAATRLPYCRALIQGTIVHDFEKLHQIYGPVVRTAPDEVTFAHGDAYNDIFRVRQGHKQFLKQPVWWARQKGQPDSILSAISPESHARIRKILAPGFTTRALRAQEPLVQKYVNLLIQRMHDKASEVEGGKRGAEFDIGPWFNFTTFDIFGELGFGESFDCLENSRYHPWIALLFNSVKAAAFISAAKFFPLVTFILMKCIPQSLKKVQQDHFQQIMDKVDRRLGWELDRPDFMSHVIKPDGTTKMPVGEVYATFMVMTTAGSETTATTLSGTMNHLVSQPESLAKLTREVRSAFQSESDMALDALHDLPYLNAVLREGLRTCPPVPWMLPRIVPRGGDTVCGTWLPEGTAVSIQAYTLNRDPSFFHSATSFIPERWLPEASTNPKSPFYKDQRNAVQPFSVGPRECLGQHLAWAELRLILARLVWAFDFEAVEGKKLIWEELRTFLLVEKKPIQVRIKRRSD</sequence>
<evidence type="ECO:0000256" key="8">
    <source>
        <dbReference type="PIRSR" id="PIRSR602401-1"/>
    </source>
</evidence>
<dbReference type="EMBL" id="JAAQVJ010000087">
    <property type="protein sequence ID" value="KAF3895656.1"/>
    <property type="molecule type" value="Genomic_DNA"/>
</dbReference>
<dbReference type="InterPro" id="IPR036396">
    <property type="entry name" value="Cyt_P450_sf"/>
</dbReference>
<dbReference type="SUPFAM" id="SSF48264">
    <property type="entry name" value="Cytochrome P450"/>
    <property type="match status" value="1"/>
</dbReference>
<evidence type="ECO:0000313" key="11">
    <source>
        <dbReference type="EMBL" id="KAF3895656.1"/>
    </source>
</evidence>
<accession>A0A9P5CXL4</accession>
<comment type="similarity">
    <text evidence="2 9">Belongs to the cytochrome P450 family.</text>
</comment>
<protein>
    <submittedName>
        <fullName evidence="11">Toxin biosynthesis cytochrome P450 monooxygenase</fullName>
    </submittedName>
</protein>
<dbReference type="Gene3D" id="1.10.630.10">
    <property type="entry name" value="Cytochrome P450"/>
    <property type="match status" value="1"/>
</dbReference>
<keyword evidence="5 9" id="KW-0560">Oxidoreductase</keyword>
<evidence type="ECO:0000256" key="9">
    <source>
        <dbReference type="RuleBase" id="RU000461"/>
    </source>
</evidence>
<dbReference type="Proteomes" id="UP000749309">
    <property type="component" value="Unassembled WGS sequence"/>
</dbReference>
<dbReference type="Pfam" id="PF00067">
    <property type="entry name" value="p450"/>
    <property type="match status" value="1"/>
</dbReference>
<dbReference type="PANTHER" id="PTHR24305">
    <property type="entry name" value="CYTOCHROME P450"/>
    <property type="match status" value="1"/>
</dbReference>
<dbReference type="InterPro" id="IPR001128">
    <property type="entry name" value="Cyt_P450"/>
</dbReference>
<keyword evidence="4 8" id="KW-0479">Metal-binding</keyword>